<keyword evidence="4" id="KW-0009">Actin-binding</keyword>
<sequence>MGELSEALQFTFGLINSSKKYLTAETFGFKIAASGSSLKKKQTWSLEQQTDGSSVYFKSFLGRYLGADKNGNVSCDAETPGDENAFQVEATTDGRWAIKSSKYGRYFGGSGDNLSCFEQSVSPAYLWMVHLAMHPQVNIYNIRRKCYANNTDDAVHMTKRTPWGVDTLITLVFKDKGYALVTSNNMYLASDGSLEKTCSDKTLFTIEFYAGKIAFKSKSDSKYLSPNGPKGALHGRKDTPGKDEHFTLVDSHPQITLFSKTKKKFVSGKQGLQLSANQWEAEENETFQMEMDAKSNSVYLHNDKDKYWRLNGQSISADVSENKSPETQFEIEWHGRFIRLKASNGKYVSVLPSGHLAVSDEAEDFVFRLTNR</sequence>
<keyword evidence="9" id="KW-1185">Reference proteome</keyword>
<evidence type="ECO:0000256" key="3">
    <source>
        <dbReference type="ARBA" id="ARBA00022490"/>
    </source>
</evidence>
<protein>
    <recommendedName>
        <fullName evidence="7">Fascin-like domain-containing protein</fullName>
    </recommendedName>
</protein>
<dbReference type="PANTHER" id="PTHR10551">
    <property type="entry name" value="FASCIN"/>
    <property type="match status" value="1"/>
</dbReference>
<evidence type="ECO:0000256" key="2">
    <source>
        <dbReference type="ARBA" id="ARBA00007415"/>
    </source>
</evidence>
<keyword evidence="5" id="KW-0206">Cytoskeleton</keyword>
<organism evidence="8 9">
    <name type="scientific">Clavelina lepadiformis</name>
    <name type="common">Light-bulb sea squirt</name>
    <name type="synonym">Ascidia lepadiformis</name>
    <dbReference type="NCBI Taxonomy" id="159417"/>
    <lineage>
        <taxon>Eukaryota</taxon>
        <taxon>Metazoa</taxon>
        <taxon>Chordata</taxon>
        <taxon>Tunicata</taxon>
        <taxon>Ascidiacea</taxon>
        <taxon>Aplousobranchia</taxon>
        <taxon>Clavelinidae</taxon>
        <taxon>Clavelina</taxon>
    </lineage>
</organism>
<evidence type="ECO:0000313" key="8">
    <source>
        <dbReference type="EMBL" id="CAK8695907.1"/>
    </source>
</evidence>
<gene>
    <name evidence="8" type="ORF">CVLEPA_LOCUS29112</name>
</gene>
<dbReference type="Proteomes" id="UP001642483">
    <property type="component" value="Unassembled WGS sequence"/>
</dbReference>
<dbReference type="SUPFAM" id="SSF50405">
    <property type="entry name" value="Actin-crosslinking proteins"/>
    <property type="match status" value="3"/>
</dbReference>
<evidence type="ECO:0000256" key="5">
    <source>
        <dbReference type="ARBA" id="ARBA00023212"/>
    </source>
</evidence>
<keyword evidence="3" id="KW-0963">Cytoplasm</keyword>
<dbReference type="CDD" id="cd23334">
    <property type="entry name" value="beta-trefoil_FSCN_rpt1"/>
    <property type="match status" value="1"/>
</dbReference>
<evidence type="ECO:0000256" key="4">
    <source>
        <dbReference type="ARBA" id="ARBA00023203"/>
    </source>
</evidence>
<evidence type="ECO:0000256" key="1">
    <source>
        <dbReference type="ARBA" id="ARBA00004245"/>
    </source>
</evidence>
<feature type="domain" description="Fascin-like" evidence="7">
    <location>
        <begin position="19"/>
        <end position="128"/>
    </location>
</feature>
<evidence type="ECO:0000256" key="6">
    <source>
        <dbReference type="SAM" id="MobiDB-lite"/>
    </source>
</evidence>
<evidence type="ECO:0000313" key="9">
    <source>
        <dbReference type="Proteomes" id="UP001642483"/>
    </source>
</evidence>
<dbReference type="InterPro" id="IPR010431">
    <property type="entry name" value="Fascin"/>
</dbReference>
<dbReference type="PANTHER" id="PTHR10551:SF9">
    <property type="entry name" value="FASCIN-2"/>
    <property type="match status" value="1"/>
</dbReference>
<dbReference type="CDD" id="cd23335">
    <property type="entry name" value="beta-trefoil_FSCN_rpt2"/>
    <property type="match status" value="1"/>
</dbReference>
<dbReference type="Gene3D" id="2.80.10.50">
    <property type="match status" value="3"/>
</dbReference>
<name>A0ABP0GWD9_CLALP</name>
<feature type="domain" description="Fascin-like" evidence="7">
    <location>
        <begin position="262"/>
        <end position="359"/>
    </location>
</feature>
<comment type="caution">
    <text evidence="8">The sequence shown here is derived from an EMBL/GenBank/DDBJ whole genome shotgun (WGS) entry which is preliminary data.</text>
</comment>
<feature type="domain" description="Fascin-like" evidence="7">
    <location>
        <begin position="157"/>
        <end position="248"/>
    </location>
</feature>
<evidence type="ECO:0000259" key="7">
    <source>
        <dbReference type="Pfam" id="PF06268"/>
    </source>
</evidence>
<dbReference type="InterPro" id="IPR008999">
    <property type="entry name" value="Actin-crosslinking"/>
</dbReference>
<feature type="region of interest" description="Disordered" evidence="6">
    <location>
        <begin position="219"/>
        <end position="242"/>
    </location>
</feature>
<reference evidence="8 9" key="1">
    <citation type="submission" date="2024-02" db="EMBL/GenBank/DDBJ databases">
        <authorList>
            <person name="Daric V."/>
            <person name="Darras S."/>
        </authorList>
    </citation>
    <scope>NUCLEOTIDE SEQUENCE [LARGE SCALE GENOMIC DNA]</scope>
</reference>
<dbReference type="EMBL" id="CAWYQH010000152">
    <property type="protein sequence ID" value="CAK8695907.1"/>
    <property type="molecule type" value="Genomic_DNA"/>
</dbReference>
<proteinExistence type="inferred from homology"/>
<accession>A0ABP0GWD9</accession>
<dbReference type="Pfam" id="PF06268">
    <property type="entry name" value="Fascin"/>
    <property type="match status" value="3"/>
</dbReference>
<comment type="subcellular location">
    <subcellularLocation>
        <location evidence="1">Cytoplasm</location>
        <location evidence="1">Cytoskeleton</location>
    </subcellularLocation>
</comment>
<comment type="similarity">
    <text evidence="2">Belongs to the fascin family.</text>
</comment>
<dbReference type="CDD" id="cd23336">
    <property type="entry name" value="beta-trefoil_FSCN_rpt3"/>
    <property type="match status" value="1"/>
</dbReference>
<dbReference type="InterPro" id="IPR022768">
    <property type="entry name" value="Fascin-like_dom"/>
</dbReference>